<evidence type="ECO:0000313" key="2">
    <source>
        <dbReference type="Proteomes" id="UP001152795"/>
    </source>
</evidence>
<dbReference type="EMBL" id="CACRXK020007208">
    <property type="protein sequence ID" value="CAB4011612.1"/>
    <property type="molecule type" value="Genomic_DNA"/>
</dbReference>
<accession>A0A6S7J2G3</accession>
<gene>
    <name evidence="1" type="ORF">PACLA_8A082757</name>
</gene>
<evidence type="ECO:0000313" key="1">
    <source>
        <dbReference type="EMBL" id="CAB4011612.1"/>
    </source>
</evidence>
<dbReference type="PANTHER" id="PTHR33064:SF37">
    <property type="entry name" value="RIBONUCLEASE H"/>
    <property type="match status" value="1"/>
</dbReference>
<protein>
    <submittedName>
        <fullName evidence="1">Retrovirus-related Pol poly from transposon, partial</fullName>
    </submittedName>
</protein>
<sequence length="135" mass="15071">MLAVLNGLSPLKCLVYLDDVLVVGRTFDQHLENLDDVLQAIDRAGLRLKLSKCSFAKPSVDFLGFTISAAGLAPNVTKVEAIRAFPTPQNLTELRRLLGMASYYRRFISGFSDIAGPLHRLMQKGVRFDWDKNCQ</sequence>
<keyword evidence="2" id="KW-1185">Reference proteome</keyword>
<dbReference type="SUPFAM" id="SSF56672">
    <property type="entry name" value="DNA/RNA polymerases"/>
    <property type="match status" value="1"/>
</dbReference>
<dbReference type="FunFam" id="3.30.70.270:FF:000020">
    <property type="entry name" value="Transposon Tf2-6 polyprotein-like Protein"/>
    <property type="match status" value="1"/>
</dbReference>
<dbReference type="InterPro" id="IPR000477">
    <property type="entry name" value="RT_dom"/>
</dbReference>
<proteinExistence type="predicted"/>
<reference evidence="1" key="1">
    <citation type="submission" date="2020-04" db="EMBL/GenBank/DDBJ databases">
        <authorList>
            <person name="Alioto T."/>
            <person name="Alioto T."/>
            <person name="Gomez Garrido J."/>
        </authorList>
    </citation>
    <scope>NUCLEOTIDE SEQUENCE</scope>
    <source>
        <strain evidence="1">A484AB</strain>
    </source>
</reference>
<dbReference type="InterPro" id="IPR051320">
    <property type="entry name" value="Viral_Replic_Matur_Polypro"/>
</dbReference>
<dbReference type="Gene3D" id="3.30.70.270">
    <property type="match status" value="2"/>
</dbReference>
<dbReference type="PROSITE" id="PS50878">
    <property type="entry name" value="RT_POL"/>
    <property type="match status" value="1"/>
</dbReference>
<organism evidence="1 2">
    <name type="scientific">Paramuricea clavata</name>
    <name type="common">Red gorgonian</name>
    <name type="synonym">Violescent sea-whip</name>
    <dbReference type="NCBI Taxonomy" id="317549"/>
    <lineage>
        <taxon>Eukaryota</taxon>
        <taxon>Metazoa</taxon>
        <taxon>Cnidaria</taxon>
        <taxon>Anthozoa</taxon>
        <taxon>Octocorallia</taxon>
        <taxon>Malacalcyonacea</taxon>
        <taxon>Plexauridae</taxon>
        <taxon>Paramuricea</taxon>
    </lineage>
</organism>
<dbReference type="OrthoDB" id="430238at2759"/>
<dbReference type="Proteomes" id="UP001152795">
    <property type="component" value="Unassembled WGS sequence"/>
</dbReference>
<dbReference type="Pfam" id="PF00078">
    <property type="entry name" value="RVT_1"/>
    <property type="match status" value="1"/>
</dbReference>
<dbReference type="PANTHER" id="PTHR33064">
    <property type="entry name" value="POL PROTEIN"/>
    <property type="match status" value="1"/>
</dbReference>
<dbReference type="AlphaFoldDB" id="A0A6S7J2G3"/>
<dbReference type="InterPro" id="IPR043128">
    <property type="entry name" value="Rev_trsase/Diguanyl_cyclase"/>
</dbReference>
<comment type="caution">
    <text evidence="1">The sequence shown here is derived from an EMBL/GenBank/DDBJ whole genome shotgun (WGS) entry which is preliminary data.</text>
</comment>
<name>A0A6S7J2G3_PARCT</name>
<dbReference type="InterPro" id="IPR043502">
    <property type="entry name" value="DNA/RNA_pol_sf"/>
</dbReference>